<protein>
    <submittedName>
        <fullName evidence="2">Uncharacterized protein</fullName>
    </submittedName>
</protein>
<dbReference type="EMBL" id="BRXZ01001391">
    <property type="protein sequence ID" value="GMH70053.1"/>
    <property type="molecule type" value="Genomic_DNA"/>
</dbReference>
<organism evidence="2 3">
    <name type="scientific">Triparma retinervis</name>
    <dbReference type="NCBI Taxonomy" id="2557542"/>
    <lineage>
        <taxon>Eukaryota</taxon>
        <taxon>Sar</taxon>
        <taxon>Stramenopiles</taxon>
        <taxon>Ochrophyta</taxon>
        <taxon>Bolidophyceae</taxon>
        <taxon>Parmales</taxon>
        <taxon>Triparmaceae</taxon>
        <taxon>Triparma</taxon>
    </lineage>
</organism>
<evidence type="ECO:0000313" key="2">
    <source>
        <dbReference type="EMBL" id="GMH70053.1"/>
    </source>
</evidence>
<dbReference type="OrthoDB" id="191769at2759"/>
<sequence length="531" mass="58806">MQSPAGVMNSYTVITELVRTRKLSLSFVFGPPRGGTTAAERWMFETFSFDANVNQPGLLARDEEGTRERVEATWGTVLGKYREVVDHKQPHKTIRIIVKETSNVVLPNSELELWQKVCQCILLVYRNPVLQVESRIGCILNRISASATSSLGVPPSLDPRNFAITGSPLIDPSTNFDHVDPESSESLWEQHYGWMKKNRDYTSLSTGFVKFATLHPLFEEPKVQREGLELYRERHPDCGVTDADIDRCVGSKLEDIAGLPDFFHKAFCEWRFGWTEFSAQVECLGRNIGRLGYCQNICLVDMSDLQADPDFFKKALAPILYDTAGHHAVVSEVGSACAGSVAGFSVDDRSVDDRSLSDDSPAEAATNVGGGASPTFDVSSKGMEWDTWFLSSCDWDKMGATADIRPPTKNVVGADRFPGFIRDEISYGMMKFVELKGAEMGLNITIPLAGLMKFRGVDVVQDYVNEVVNYKREGAKDEDLVRVIADEDKFGFLSLVKEACVSNGHAIPVVEASCGGGERKGEKRDLDTFLM</sequence>
<dbReference type="Proteomes" id="UP001165082">
    <property type="component" value="Unassembled WGS sequence"/>
</dbReference>
<name>A0A9W7E953_9STRA</name>
<accession>A0A9W7E953</accession>
<reference evidence="2" key="1">
    <citation type="submission" date="2022-07" db="EMBL/GenBank/DDBJ databases">
        <title>Genome analysis of Parmales, a sister group of diatoms, reveals the evolutionary specialization of diatoms from phago-mixotrophs to photoautotrophs.</title>
        <authorList>
            <person name="Ban H."/>
            <person name="Sato S."/>
            <person name="Yoshikawa S."/>
            <person name="Kazumasa Y."/>
            <person name="Nakamura Y."/>
            <person name="Ichinomiya M."/>
            <person name="Saitoh K."/>
            <person name="Sato N."/>
            <person name="Blanc-Mathieu R."/>
            <person name="Endo H."/>
            <person name="Kuwata A."/>
            <person name="Ogata H."/>
        </authorList>
    </citation>
    <scope>NUCLEOTIDE SEQUENCE</scope>
</reference>
<proteinExistence type="predicted"/>
<keyword evidence="3" id="KW-1185">Reference proteome</keyword>
<comment type="caution">
    <text evidence="2">The sequence shown here is derived from an EMBL/GenBank/DDBJ whole genome shotgun (WGS) entry which is preliminary data.</text>
</comment>
<gene>
    <name evidence="2" type="ORF">TrRE_jg7380</name>
</gene>
<evidence type="ECO:0000256" key="1">
    <source>
        <dbReference type="SAM" id="MobiDB-lite"/>
    </source>
</evidence>
<dbReference type="AlphaFoldDB" id="A0A9W7E953"/>
<feature type="region of interest" description="Disordered" evidence="1">
    <location>
        <begin position="349"/>
        <end position="373"/>
    </location>
</feature>
<evidence type="ECO:0000313" key="3">
    <source>
        <dbReference type="Proteomes" id="UP001165082"/>
    </source>
</evidence>